<evidence type="ECO:0000313" key="2">
    <source>
        <dbReference type="Proteomes" id="UP001055784"/>
    </source>
</evidence>
<evidence type="ECO:0000313" key="1">
    <source>
        <dbReference type="EMBL" id="URJ51595.1"/>
    </source>
</evidence>
<reference evidence="1" key="1">
    <citation type="submission" date="2022-11" db="EMBL/GenBank/DDBJ databases">
        <authorList>
            <person name="Vasilchenko N.G."/>
            <person name="Prazdnova E.V."/>
            <person name="Gorovtsov A.V."/>
            <person name="Chistyakov V.A."/>
            <person name="Pak M.L."/>
        </authorList>
    </citation>
    <scope>NUCLEOTIDE SEQUENCE</scope>
    <source>
        <strain evidence="1">R 4.5</strain>
    </source>
</reference>
<organism evidence="1 2">
    <name type="scientific">Paenibacillus polymyxa</name>
    <name type="common">Bacillus polymyxa</name>
    <dbReference type="NCBI Taxonomy" id="1406"/>
    <lineage>
        <taxon>Bacteria</taxon>
        <taxon>Bacillati</taxon>
        <taxon>Bacillota</taxon>
        <taxon>Bacilli</taxon>
        <taxon>Bacillales</taxon>
        <taxon>Paenibacillaceae</taxon>
        <taxon>Paenibacillus</taxon>
    </lineage>
</organism>
<dbReference type="PROSITE" id="PS51257">
    <property type="entry name" value="PROKAR_LIPOPROTEIN"/>
    <property type="match status" value="1"/>
</dbReference>
<dbReference type="AlphaFoldDB" id="A0AAE9IBM2"/>
<accession>A0AAE9IBM2</accession>
<sequence length="140" mass="15560">MRRIIVALLVSSCLIISCILPTDLSYAKNSFSNLPVVAEDAAVFYLVPHQLTAELNNSSLSLDSVSTKAAPPLIKNNHLYFPFKWLEITHSATIKRDAKTGSTWAEFDIGNSVLFSSLRLMPNQSKIYSYFDGKMTALDE</sequence>
<name>A0AAE9IBM2_PAEPO</name>
<protein>
    <submittedName>
        <fullName evidence="1">Uncharacterized protein</fullName>
    </submittedName>
</protein>
<dbReference type="RefSeq" id="WP_250261141.1">
    <property type="nucleotide sequence ID" value="NZ_CP097770.1"/>
</dbReference>
<gene>
    <name evidence="1" type="ORF">MF626_001022</name>
</gene>
<dbReference type="EMBL" id="CP097770">
    <property type="protein sequence ID" value="URJ51595.1"/>
    <property type="molecule type" value="Genomic_DNA"/>
</dbReference>
<dbReference type="Proteomes" id="UP001055784">
    <property type="component" value="Chromosome"/>
</dbReference>
<proteinExistence type="predicted"/>